<dbReference type="PANTHER" id="PTHR34822:SF1">
    <property type="entry name" value="GRPB FAMILY PROTEIN"/>
    <property type="match status" value="1"/>
</dbReference>
<proteinExistence type="predicted"/>
<dbReference type="PANTHER" id="PTHR34822">
    <property type="entry name" value="GRPB DOMAIN PROTEIN (AFU_ORTHOLOGUE AFUA_1G01530)"/>
    <property type="match status" value="1"/>
</dbReference>
<dbReference type="InterPro" id="IPR043519">
    <property type="entry name" value="NT_sf"/>
</dbReference>
<reference evidence="1 2" key="1">
    <citation type="submission" date="2014-02" db="EMBL/GenBank/DDBJ databases">
        <title>The genome sequence of the entomopathogenic fungus Metarhizium robertsii ARSEF 2575.</title>
        <authorList>
            <person name="Giuliano Garisto Donzelli B."/>
            <person name="Roe B.A."/>
            <person name="Macmil S.L."/>
            <person name="Krasnoff S.B."/>
            <person name="Gibson D.M."/>
        </authorList>
    </citation>
    <scope>NUCLEOTIDE SEQUENCE [LARGE SCALE GENOMIC DNA]</scope>
    <source>
        <strain evidence="1 2">ARSEF 2575</strain>
    </source>
</reference>
<dbReference type="AlphaFoldDB" id="A0A014PKV5"/>
<organism evidence="1 2">
    <name type="scientific">Metarhizium robertsii</name>
    <dbReference type="NCBI Taxonomy" id="568076"/>
    <lineage>
        <taxon>Eukaryota</taxon>
        <taxon>Fungi</taxon>
        <taxon>Dikarya</taxon>
        <taxon>Ascomycota</taxon>
        <taxon>Pezizomycotina</taxon>
        <taxon>Sordariomycetes</taxon>
        <taxon>Hypocreomycetidae</taxon>
        <taxon>Hypocreales</taxon>
        <taxon>Clavicipitaceae</taxon>
        <taxon>Metarhizium</taxon>
    </lineage>
</organism>
<dbReference type="Pfam" id="PF04229">
    <property type="entry name" value="GrpB"/>
    <property type="match status" value="1"/>
</dbReference>
<dbReference type="Proteomes" id="UP000030151">
    <property type="component" value="Unassembled WGS sequence"/>
</dbReference>
<dbReference type="InterPro" id="IPR007344">
    <property type="entry name" value="GrpB/CoaE"/>
</dbReference>
<dbReference type="eggNOG" id="ENOG502SEGQ">
    <property type="taxonomic scope" value="Eukaryota"/>
</dbReference>
<protein>
    <submittedName>
        <fullName evidence="1">UPF0157 family protein</fullName>
    </submittedName>
</protein>
<gene>
    <name evidence="1" type="ORF">X797_010284</name>
</gene>
<dbReference type="Gene3D" id="3.30.460.10">
    <property type="entry name" value="Beta Polymerase, domain 2"/>
    <property type="match status" value="1"/>
</dbReference>
<dbReference type="EMBL" id="JELW01000047">
    <property type="protein sequence ID" value="EXU96608.1"/>
    <property type="molecule type" value="Genomic_DNA"/>
</dbReference>
<accession>A0A014PKV5</accession>
<dbReference type="SUPFAM" id="SSF81301">
    <property type="entry name" value="Nucleotidyltransferase"/>
    <property type="match status" value="1"/>
</dbReference>
<evidence type="ECO:0000313" key="2">
    <source>
        <dbReference type="Proteomes" id="UP000030151"/>
    </source>
</evidence>
<dbReference type="OrthoDB" id="630895at2759"/>
<name>A0A014PKV5_9HYPO</name>
<comment type="caution">
    <text evidence="1">The sequence shown here is derived from an EMBL/GenBank/DDBJ whole genome shotgun (WGS) entry which is preliminary data.</text>
</comment>
<dbReference type="HOGENOM" id="CLU_086407_1_0_1"/>
<sequence length="204" mass="23323">MPLTPQQIVTRTEEDPSGIERIATRKLSNSILEIVEPDPTWPQQFERLKARIVDALGDTALAIAHTGSTSVPGLPAKNIIDIDLTVRDIGDEDSYVPQLESAGFTFLLRERPWHEHRLFGMGWDPTPVNLHVFGPDCPEVERHRIFREWLTENAGDRERYAEIKRVSARESSDKGESMMEYNARKEKVLREILDNAFRALGYIE</sequence>
<evidence type="ECO:0000313" key="1">
    <source>
        <dbReference type="EMBL" id="EXU96608.1"/>
    </source>
</evidence>